<dbReference type="AlphaFoldDB" id="A0A7S4R6A3"/>
<dbReference type="SUPFAM" id="SSF90257">
    <property type="entry name" value="Myosin rod fragments"/>
    <property type="match status" value="1"/>
</dbReference>
<feature type="compositionally biased region" description="Basic and acidic residues" evidence="2">
    <location>
        <begin position="15"/>
        <end position="25"/>
    </location>
</feature>
<name>A0A7S4R6A3_9DINO</name>
<gene>
    <name evidence="3" type="ORF">AMON00008_LOCUS30813</name>
</gene>
<protein>
    <submittedName>
        <fullName evidence="3">Uncharacterized protein</fullName>
    </submittedName>
</protein>
<evidence type="ECO:0000313" key="3">
    <source>
        <dbReference type="EMBL" id="CAE4604755.1"/>
    </source>
</evidence>
<feature type="compositionally biased region" description="Basic and acidic residues" evidence="2">
    <location>
        <begin position="54"/>
        <end position="67"/>
    </location>
</feature>
<keyword evidence="1" id="KW-0175">Coiled coil</keyword>
<dbReference type="EMBL" id="HBNR01044286">
    <property type="protein sequence ID" value="CAE4604755.1"/>
    <property type="molecule type" value="Transcribed_RNA"/>
</dbReference>
<organism evidence="3">
    <name type="scientific">Alexandrium monilatum</name>
    <dbReference type="NCBI Taxonomy" id="311494"/>
    <lineage>
        <taxon>Eukaryota</taxon>
        <taxon>Sar</taxon>
        <taxon>Alveolata</taxon>
        <taxon>Dinophyceae</taxon>
        <taxon>Gonyaulacales</taxon>
        <taxon>Pyrocystaceae</taxon>
        <taxon>Alexandrium</taxon>
    </lineage>
</organism>
<sequence length="431" mass="45548">MSAQLEPFVIKARRKADVQEKDEGRRKHRRTHGGGHASSSPKKHRSQSTLRAAVSREEAPEQEEHGSLSKNIQRSAALLAAGDAGRRIELECELEVTNDVLKRVQEHAAELSQAREAAEEQVKTASASLEVVKARKVDFQKRVQAAVAEVEEGLRRAKDAVGQAEAKIEAAVRGLELETAAAAKQAKVAKDAAADALARISALEAANPGLASAAGTADADSGAEAAKEAAEGRLAAMQAKLDELKENRSKALAALAAQESKLGELGSQVVELEAKLAAQLEASSNLQERVKELGLDKEPERAAKEASTVRKPPRLYAVTTALPEVAGEYKLLPEAVADRPAYAHKGAGGASVYLFWSSAGGRCSWNFAKELPSAPSGDVGGADASQPERPLPGMLAESVQDAWTVLPDELASSRWDAGCRFVDITLISAGA</sequence>
<reference evidence="3" key="1">
    <citation type="submission" date="2021-01" db="EMBL/GenBank/DDBJ databases">
        <authorList>
            <person name="Corre E."/>
            <person name="Pelletier E."/>
            <person name="Niang G."/>
            <person name="Scheremetjew M."/>
            <person name="Finn R."/>
            <person name="Kale V."/>
            <person name="Holt S."/>
            <person name="Cochrane G."/>
            <person name="Meng A."/>
            <person name="Brown T."/>
            <person name="Cohen L."/>
        </authorList>
    </citation>
    <scope>NUCLEOTIDE SEQUENCE</scope>
    <source>
        <strain evidence="3">CCMP3105</strain>
    </source>
</reference>
<feature type="region of interest" description="Disordered" evidence="2">
    <location>
        <begin position="1"/>
        <end position="72"/>
    </location>
</feature>
<evidence type="ECO:0000256" key="1">
    <source>
        <dbReference type="SAM" id="Coils"/>
    </source>
</evidence>
<feature type="coiled-coil region" evidence="1">
    <location>
        <begin position="101"/>
        <end position="167"/>
    </location>
</feature>
<accession>A0A7S4R6A3</accession>
<evidence type="ECO:0000256" key="2">
    <source>
        <dbReference type="SAM" id="MobiDB-lite"/>
    </source>
</evidence>
<proteinExistence type="predicted"/>
<feature type="coiled-coil region" evidence="1">
    <location>
        <begin position="227"/>
        <end position="289"/>
    </location>
</feature>